<sequence>MARRKPKIGRLIRTLTNPDTGEVVGWVYQWDNGEESRIMRTSLPAGLTAGPDLAAKAQDLRDRWDLA</sequence>
<evidence type="ECO:0000313" key="2">
    <source>
        <dbReference type="Proteomes" id="UP000305887"/>
    </source>
</evidence>
<accession>A0A5C4MP94</accession>
<dbReference type="AlphaFoldDB" id="A0A5C4MP94"/>
<keyword evidence="2" id="KW-1185">Reference proteome</keyword>
<name>A0A5C4MP94_9RHOB</name>
<evidence type="ECO:0000313" key="1">
    <source>
        <dbReference type="EMBL" id="TNC46184.1"/>
    </source>
</evidence>
<gene>
    <name evidence="1" type="ORF">FHG66_19420</name>
</gene>
<dbReference type="EMBL" id="VDFU01000040">
    <property type="protein sequence ID" value="TNC46184.1"/>
    <property type="molecule type" value="Genomic_DNA"/>
</dbReference>
<comment type="caution">
    <text evidence="1">The sequence shown here is derived from an EMBL/GenBank/DDBJ whole genome shotgun (WGS) entry which is preliminary data.</text>
</comment>
<reference evidence="1 2" key="1">
    <citation type="submission" date="2019-06" db="EMBL/GenBank/DDBJ databases">
        <title>YIM 131921 draft genome.</title>
        <authorList>
            <person name="Jiang L."/>
        </authorList>
    </citation>
    <scope>NUCLEOTIDE SEQUENCE [LARGE SCALE GENOMIC DNA]</scope>
    <source>
        <strain evidence="1 2">YIM 131921</strain>
    </source>
</reference>
<dbReference type="Proteomes" id="UP000305887">
    <property type="component" value="Unassembled WGS sequence"/>
</dbReference>
<dbReference type="RefSeq" id="WP_139078704.1">
    <property type="nucleotide sequence ID" value="NZ_VDFU01000040.1"/>
</dbReference>
<dbReference type="OrthoDB" id="7861326at2"/>
<organism evidence="1 2">
    <name type="scientific">Rubellimicrobium rubrum</name>
    <dbReference type="NCBI Taxonomy" id="2585369"/>
    <lineage>
        <taxon>Bacteria</taxon>
        <taxon>Pseudomonadati</taxon>
        <taxon>Pseudomonadota</taxon>
        <taxon>Alphaproteobacteria</taxon>
        <taxon>Rhodobacterales</taxon>
        <taxon>Roseobacteraceae</taxon>
        <taxon>Rubellimicrobium</taxon>
    </lineage>
</organism>
<proteinExistence type="predicted"/>
<protein>
    <submittedName>
        <fullName evidence="1">Uncharacterized protein</fullName>
    </submittedName>
</protein>